<reference evidence="4" key="2">
    <citation type="submission" date="2025-09" db="UniProtKB">
        <authorList>
            <consortium name="Ensembl"/>
        </authorList>
    </citation>
    <scope>IDENTIFICATION</scope>
</reference>
<dbReference type="STRING" id="94237.ENSMMOP00000020330"/>
<dbReference type="Ensembl" id="ENSMMOT00000020664.1">
    <property type="protein sequence ID" value="ENSMMOP00000020330.1"/>
    <property type="gene ID" value="ENSMMOG00000015444.1"/>
</dbReference>
<sequence length="575" mass="63298">MDCNNVDPPRKNGESWNVDNCTTSTCINGNVTETSVACPTRQQSICANGRSPVKVYSENGCCFHNECKCVCSVWGKSHYKTFDGKSYEFNKNCTYYLMKEINTKYNLTVTLQRDTQALTVKYRSNKVVFHSTGTTMVYVNGKHVYPAYSNSFLNLRGPNTEMSLEIPEINTEVVVKADFFILIDLPNALFGGNTEGQCGTCDNSQNNDCRSPNGQVESCSDSAGHWVVPGTSCVIPTTPPTTVPPPTTPKGPICNHDICDILTSSVFAPCHAVVSPGPYVKTCQNDYCTDKKIACRDLEAYATECSKEGVCIDWRNTTNGLCEYKCQSNKVYKACGPSVERTCNNRYNTIYQNGSETSTKKSREGCVCPPGTTLFNTVSNKCVSSCGKRTSHRNGCNTCVCDNDSMSVECERRPCTPKPSPNCTEPGQQLVNGTVDCCLNQTCAPTAKTTIKQEPFTPGPCQECYCGPKMDPITKLNTITCKPIVCYTNCSKGYEYQTVPNKCCGSCVQKSCIFTLDNMTHTIEVNETYVPPGDKCVHYTCENIKGQFFTKKTKISCPPFNSLDCEPVSMSCTYN</sequence>
<keyword evidence="2" id="KW-0325">Glycoprotein</keyword>
<dbReference type="OMA" id="CCFHNEC"/>
<dbReference type="SUPFAM" id="SSF57567">
    <property type="entry name" value="Serine protease inhibitors"/>
    <property type="match status" value="1"/>
</dbReference>
<organism evidence="4 5">
    <name type="scientific">Mola mola</name>
    <name type="common">Ocean sunfish</name>
    <name type="synonym">Tetraodon mola</name>
    <dbReference type="NCBI Taxonomy" id="94237"/>
    <lineage>
        <taxon>Eukaryota</taxon>
        <taxon>Metazoa</taxon>
        <taxon>Chordata</taxon>
        <taxon>Craniata</taxon>
        <taxon>Vertebrata</taxon>
        <taxon>Euteleostomi</taxon>
        <taxon>Actinopterygii</taxon>
        <taxon>Neopterygii</taxon>
        <taxon>Teleostei</taxon>
        <taxon>Neoteleostei</taxon>
        <taxon>Acanthomorphata</taxon>
        <taxon>Eupercaria</taxon>
        <taxon>Tetraodontiformes</taxon>
        <taxon>Molidae</taxon>
        <taxon>Mola</taxon>
    </lineage>
</organism>
<keyword evidence="1" id="KW-1015">Disulfide bond</keyword>
<evidence type="ECO:0000256" key="2">
    <source>
        <dbReference type="ARBA" id="ARBA00023180"/>
    </source>
</evidence>
<dbReference type="Gene3D" id="2.10.25.10">
    <property type="entry name" value="Laminin"/>
    <property type="match status" value="1"/>
</dbReference>
<evidence type="ECO:0000313" key="5">
    <source>
        <dbReference type="Proteomes" id="UP000261620"/>
    </source>
</evidence>
<dbReference type="Pfam" id="PF08742">
    <property type="entry name" value="C8"/>
    <property type="match status" value="1"/>
</dbReference>
<reference evidence="4" key="1">
    <citation type="submission" date="2025-08" db="UniProtKB">
        <authorList>
            <consortium name="Ensembl"/>
        </authorList>
    </citation>
    <scope>IDENTIFICATION</scope>
</reference>
<evidence type="ECO:0000256" key="1">
    <source>
        <dbReference type="ARBA" id="ARBA00023157"/>
    </source>
</evidence>
<dbReference type="InterPro" id="IPR014853">
    <property type="entry name" value="VWF/SSPO/ZAN-like_Cys-rich_dom"/>
</dbReference>
<evidence type="ECO:0000259" key="3">
    <source>
        <dbReference type="PROSITE" id="PS51233"/>
    </source>
</evidence>
<dbReference type="AlphaFoldDB" id="A0A3Q3WXU3"/>
<keyword evidence="5" id="KW-1185">Reference proteome</keyword>
<dbReference type="SMART" id="SM00216">
    <property type="entry name" value="VWD"/>
    <property type="match status" value="1"/>
</dbReference>
<dbReference type="PANTHER" id="PTHR11339:SF402">
    <property type="entry name" value="VWFD DOMAIN-CONTAINING PROTEIN"/>
    <property type="match status" value="1"/>
</dbReference>
<proteinExistence type="predicted"/>
<protein>
    <recommendedName>
        <fullName evidence="3">VWFD domain-containing protein</fullName>
    </recommendedName>
</protein>
<dbReference type="PANTHER" id="PTHR11339">
    <property type="entry name" value="EXTRACELLULAR MATRIX GLYCOPROTEIN RELATED"/>
    <property type="match status" value="1"/>
</dbReference>
<feature type="domain" description="VWFD" evidence="3">
    <location>
        <begin position="69"/>
        <end position="234"/>
    </location>
</feature>
<dbReference type="Pfam" id="PF00094">
    <property type="entry name" value="VWD"/>
    <property type="match status" value="1"/>
</dbReference>
<evidence type="ECO:0000313" key="4">
    <source>
        <dbReference type="Ensembl" id="ENSMMOP00000020330.1"/>
    </source>
</evidence>
<dbReference type="InterPro" id="IPR001846">
    <property type="entry name" value="VWF_type-D"/>
</dbReference>
<dbReference type="InterPro" id="IPR036084">
    <property type="entry name" value="Ser_inhib-like_sf"/>
</dbReference>
<dbReference type="Proteomes" id="UP000261620">
    <property type="component" value="Unplaced"/>
</dbReference>
<name>A0A3Q3WXU3_MOLML</name>
<dbReference type="PROSITE" id="PS51233">
    <property type="entry name" value="VWFD"/>
    <property type="match status" value="1"/>
</dbReference>
<accession>A0A3Q3WXU3</accession>
<dbReference type="SMART" id="SM00832">
    <property type="entry name" value="C8"/>
    <property type="match status" value="1"/>
</dbReference>
<dbReference type="InterPro" id="IPR050780">
    <property type="entry name" value="Mucin_vWF_Thrombospondin_sf"/>
</dbReference>